<dbReference type="InterPro" id="IPR058562">
    <property type="entry name" value="MJ0586_N"/>
</dbReference>
<dbReference type="PROSITE" id="PS50943">
    <property type="entry name" value="HTH_CROC1"/>
    <property type="match status" value="1"/>
</dbReference>
<name>U2FCD7_9EURY</name>
<dbReference type="InterPro" id="IPR004451">
    <property type="entry name" value="MJ0586"/>
</dbReference>
<dbReference type="eggNOG" id="arCOG01863">
    <property type="taxonomic scope" value="Archaea"/>
</dbReference>
<dbReference type="STRING" id="1033806.HTIA_0538"/>
<dbReference type="InterPro" id="IPR010982">
    <property type="entry name" value="Lambda_DNA-bd_dom_sf"/>
</dbReference>
<feature type="compositionally biased region" description="Low complexity" evidence="2">
    <location>
        <begin position="43"/>
        <end position="65"/>
    </location>
</feature>
<dbReference type="SUPFAM" id="SSF47413">
    <property type="entry name" value="lambda repressor-like DNA-binding domains"/>
    <property type="match status" value="1"/>
</dbReference>
<keyword evidence="1" id="KW-0238">DNA-binding</keyword>
<dbReference type="GeneID" id="23798128"/>
<sequence length="179" mass="18934">MVQCEMCGAETSAPNTVKVEGAELQVCDECAEFGTKVRTQEQSSTSTKYSTDSGGSSGSSSSGSTSSGGAGGSSGGSRRDMFDEMDELVPDFDQRIRSAREAADMSQEDLADQLNEKASLIRKLEHGDHLPSDDVQTKLERALDITLTESSGADEDADWEGGSAVGEYTLGDVVERKDS</sequence>
<dbReference type="PANTHER" id="PTHR10245:SF15">
    <property type="entry name" value="ENDOTHELIAL DIFFERENTIATION-RELATED FACTOR 1"/>
    <property type="match status" value="1"/>
</dbReference>
<evidence type="ECO:0000313" key="5">
    <source>
        <dbReference type="Proteomes" id="UP000003861"/>
    </source>
</evidence>
<dbReference type="InterPro" id="IPR001387">
    <property type="entry name" value="Cro/C1-type_HTH"/>
</dbReference>
<dbReference type="Proteomes" id="UP000003861">
    <property type="component" value="Unassembled WGS sequence"/>
</dbReference>
<gene>
    <name evidence="4" type="ORF">HLRTI_000029</name>
</gene>
<evidence type="ECO:0000256" key="2">
    <source>
        <dbReference type="SAM" id="MobiDB-lite"/>
    </source>
</evidence>
<evidence type="ECO:0000259" key="3">
    <source>
        <dbReference type="PROSITE" id="PS50943"/>
    </source>
</evidence>
<dbReference type="PATRIC" id="fig|1033806.13.peg.26"/>
<accession>U2FCD7</accession>
<evidence type="ECO:0000313" key="4">
    <source>
        <dbReference type="EMBL" id="ERJ07660.1"/>
    </source>
</evidence>
<dbReference type="RefSeq" id="WP_008527309.1">
    <property type="nucleotide sequence ID" value="NC_021921.1"/>
</dbReference>
<dbReference type="EMBL" id="AFNT02000001">
    <property type="protein sequence ID" value="ERJ07660.1"/>
    <property type="molecule type" value="Genomic_DNA"/>
</dbReference>
<dbReference type="PANTHER" id="PTHR10245">
    <property type="entry name" value="ENDOTHELIAL DIFFERENTIATION-RELATED FACTOR 1 MULTIPROTEIN BRIDGING FACTOR 1"/>
    <property type="match status" value="1"/>
</dbReference>
<organism evidence="4 5">
    <name type="scientific">Halorhabdus tiamatea SARL4B</name>
    <dbReference type="NCBI Taxonomy" id="1033806"/>
    <lineage>
        <taxon>Archaea</taxon>
        <taxon>Methanobacteriati</taxon>
        <taxon>Methanobacteriota</taxon>
        <taxon>Stenosarchaea group</taxon>
        <taxon>Halobacteria</taxon>
        <taxon>Halobacteriales</taxon>
        <taxon>Haloarculaceae</taxon>
        <taxon>Halorhabdus</taxon>
    </lineage>
</organism>
<dbReference type="SMART" id="SM00530">
    <property type="entry name" value="HTH_XRE"/>
    <property type="match status" value="1"/>
</dbReference>
<feature type="compositionally biased region" description="Gly residues" evidence="2">
    <location>
        <begin position="66"/>
        <end position="75"/>
    </location>
</feature>
<reference evidence="4 5" key="1">
    <citation type="journal article" date="2011" name="J. Bacteriol.">
        <title>Genome sequence of Halorhabdus tiamatea, the first archaeon isolated from a deep-sea anoxic brine lake.</title>
        <authorList>
            <person name="Antunes A."/>
            <person name="Alam I."/>
            <person name="Bajic V.B."/>
            <person name="Stingl U."/>
        </authorList>
    </citation>
    <scope>NUCLEOTIDE SEQUENCE [LARGE SCALE GENOMIC DNA]</scope>
    <source>
        <strain evidence="4 5">SARL4B</strain>
    </source>
</reference>
<dbReference type="AlphaFoldDB" id="U2FCD7"/>
<dbReference type="CDD" id="cd00093">
    <property type="entry name" value="HTH_XRE"/>
    <property type="match status" value="1"/>
</dbReference>
<comment type="caution">
    <text evidence="4">The sequence shown here is derived from an EMBL/GenBank/DDBJ whole genome shotgun (WGS) entry which is preliminary data.</text>
</comment>
<proteinExistence type="predicted"/>
<dbReference type="NCBIfam" id="TIGR00270">
    <property type="entry name" value="multiprotein bridging factor aMBF1"/>
    <property type="match status" value="1"/>
</dbReference>
<evidence type="ECO:0000256" key="1">
    <source>
        <dbReference type="ARBA" id="ARBA00023125"/>
    </source>
</evidence>
<dbReference type="Pfam" id="PF01381">
    <property type="entry name" value="HTH_3"/>
    <property type="match status" value="1"/>
</dbReference>
<dbReference type="OrthoDB" id="11138at2157"/>
<reference evidence="4 5" key="2">
    <citation type="journal article" date="2013" name="PLoS ONE">
        <title>INDIGO - INtegrated Data Warehouse of MIcrobial GenOmes with Examples from the Red Sea Extremophiles.</title>
        <authorList>
            <person name="Alam I."/>
            <person name="Antunes A."/>
            <person name="Kamau A.A."/>
            <person name="Ba Alawi W."/>
            <person name="Kalkatawi M."/>
            <person name="Stingl U."/>
            <person name="Bajic V.B."/>
        </authorList>
    </citation>
    <scope>NUCLEOTIDE SEQUENCE [LARGE SCALE GENOMIC DNA]</scope>
    <source>
        <strain evidence="4 5">SARL4B</strain>
    </source>
</reference>
<dbReference type="Pfam" id="PF26602">
    <property type="entry name" value="HVO_2718_N"/>
    <property type="match status" value="1"/>
</dbReference>
<feature type="compositionally biased region" description="Basic and acidic residues" evidence="2">
    <location>
        <begin position="92"/>
        <end position="103"/>
    </location>
</feature>
<feature type="region of interest" description="Disordered" evidence="2">
    <location>
        <begin position="35"/>
        <end position="111"/>
    </location>
</feature>
<dbReference type="GO" id="GO:0003677">
    <property type="term" value="F:DNA binding"/>
    <property type="evidence" value="ECO:0007669"/>
    <property type="project" value="UniProtKB-KW"/>
</dbReference>
<dbReference type="Gene3D" id="1.10.260.40">
    <property type="entry name" value="lambda repressor-like DNA-binding domains"/>
    <property type="match status" value="1"/>
</dbReference>
<feature type="domain" description="HTH cro/C1-type" evidence="3">
    <location>
        <begin position="96"/>
        <end position="150"/>
    </location>
</feature>
<protein>
    <submittedName>
        <fullName evidence="4">XRE family transcriptional regulator protein</fullName>
    </submittedName>
</protein>